<gene>
    <name evidence="2" type="ORF">SAMN05421748_13750</name>
</gene>
<name>A0A285KFQ7_9ACTN</name>
<evidence type="ECO:0000259" key="1">
    <source>
        <dbReference type="PROSITE" id="PS51186"/>
    </source>
</evidence>
<dbReference type="GO" id="GO:0016747">
    <property type="term" value="F:acyltransferase activity, transferring groups other than amino-acyl groups"/>
    <property type="evidence" value="ECO:0007669"/>
    <property type="project" value="InterPro"/>
</dbReference>
<reference evidence="2 3" key="1">
    <citation type="submission" date="2017-09" db="EMBL/GenBank/DDBJ databases">
        <authorList>
            <person name="Ehlers B."/>
            <person name="Leendertz F.H."/>
        </authorList>
    </citation>
    <scope>NUCLEOTIDE SEQUENCE [LARGE SCALE GENOMIC DNA]</scope>
    <source>
        <strain evidence="2 3">CGMCC 4.6857</strain>
    </source>
</reference>
<keyword evidence="3" id="KW-1185">Reference proteome</keyword>
<protein>
    <submittedName>
        <fullName evidence="2">FR47-like protein</fullName>
    </submittedName>
</protein>
<dbReference type="OrthoDB" id="9797456at2"/>
<dbReference type="Gene3D" id="3.40.630.30">
    <property type="match status" value="1"/>
</dbReference>
<dbReference type="CDD" id="cd04301">
    <property type="entry name" value="NAT_SF"/>
    <property type="match status" value="1"/>
</dbReference>
<proteinExistence type="predicted"/>
<feature type="domain" description="N-acetyltransferase" evidence="1">
    <location>
        <begin position="96"/>
        <end position="225"/>
    </location>
</feature>
<dbReference type="InterPro" id="IPR013653">
    <property type="entry name" value="GCN5-like_dom"/>
</dbReference>
<dbReference type="InterPro" id="IPR016181">
    <property type="entry name" value="Acyl_CoA_acyltransferase"/>
</dbReference>
<dbReference type="InterPro" id="IPR000182">
    <property type="entry name" value="GNAT_dom"/>
</dbReference>
<dbReference type="Pfam" id="PF08445">
    <property type="entry name" value="FR47"/>
    <property type="match status" value="1"/>
</dbReference>
<evidence type="ECO:0000313" key="3">
    <source>
        <dbReference type="Proteomes" id="UP000219612"/>
    </source>
</evidence>
<dbReference type="EMBL" id="OBDY01000037">
    <property type="protein sequence ID" value="SNY70266.1"/>
    <property type="molecule type" value="Genomic_DNA"/>
</dbReference>
<accession>A0A285KFQ7</accession>
<evidence type="ECO:0000313" key="2">
    <source>
        <dbReference type="EMBL" id="SNY70266.1"/>
    </source>
</evidence>
<dbReference type="PROSITE" id="PS51186">
    <property type="entry name" value="GNAT"/>
    <property type="match status" value="1"/>
</dbReference>
<organism evidence="2 3">
    <name type="scientific">Paractinoplanes atraurantiacus</name>
    <dbReference type="NCBI Taxonomy" id="1036182"/>
    <lineage>
        <taxon>Bacteria</taxon>
        <taxon>Bacillati</taxon>
        <taxon>Actinomycetota</taxon>
        <taxon>Actinomycetes</taxon>
        <taxon>Micromonosporales</taxon>
        <taxon>Micromonosporaceae</taxon>
        <taxon>Paractinoplanes</taxon>
    </lineage>
</organism>
<dbReference type="RefSeq" id="WP_097328359.1">
    <property type="nucleotide sequence ID" value="NZ_OBDY01000037.1"/>
</dbReference>
<dbReference type="Proteomes" id="UP000219612">
    <property type="component" value="Unassembled WGS sequence"/>
</dbReference>
<dbReference type="SUPFAM" id="SSF55729">
    <property type="entry name" value="Acyl-CoA N-acyltransferases (Nat)"/>
    <property type="match status" value="1"/>
</dbReference>
<dbReference type="AlphaFoldDB" id="A0A285KFQ7"/>
<sequence>MTILDNPVWAALSGPQAEFAETKGRAARFTAGVSPFHGLADAADPGAWNDLAALTGDGGPVLLPAGPDDPPAGWAVTSLNRGVQLVGSAVRPEADPEAIPLTRDDVPEMLDLVALTRPGPFGPRTVELGRYLGIRRDGKLVAMAGERMRLTGFTEVSAVCTDPAYRGHGFAGRLVSAVAAGIAERGETPFLHAAIGNTNAIRLYEKLGFSVRRPVNFHQYGRPQA</sequence>